<evidence type="ECO:0000313" key="3">
    <source>
        <dbReference type="EMBL" id="BEH91489.1"/>
    </source>
</evidence>
<dbReference type="InterPro" id="IPR021338">
    <property type="entry name" value="DUF2953"/>
</dbReference>
<feature type="transmembrane region" description="Helical" evidence="2">
    <location>
        <begin position="175"/>
        <end position="196"/>
    </location>
</feature>
<proteinExistence type="predicted"/>
<keyword evidence="2" id="KW-0812">Transmembrane</keyword>
<protein>
    <recommendedName>
        <fullName evidence="5">DUF2953 domain-containing protein</fullName>
    </recommendedName>
</protein>
<evidence type="ECO:0000313" key="4">
    <source>
        <dbReference type="Proteomes" id="UP001432099"/>
    </source>
</evidence>
<keyword evidence="2" id="KW-1133">Transmembrane helix</keyword>
<evidence type="ECO:0000256" key="2">
    <source>
        <dbReference type="SAM" id="Phobius"/>
    </source>
</evidence>
<organism evidence="3 4">
    <name type="scientific">Turicibacter faecis</name>
    <dbReference type="NCBI Taxonomy" id="2963365"/>
    <lineage>
        <taxon>Bacteria</taxon>
        <taxon>Bacillati</taxon>
        <taxon>Bacillota</taxon>
        <taxon>Erysipelotrichia</taxon>
        <taxon>Erysipelotrichales</taxon>
        <taxon>Turicibacteraceae</taxon>
        <taxon>Turicibacter</taxon>
    </lineage>
</organism>
<keyword evidence="2" id="KW-0472">Membrane</keyword>
<accession>A0ABM8IKS3</accession>
<reference evidence="3" key="1">
    <citation type="journal article" date="2024" name="Int. J. Syst. Evol. Microbiol.">
        <title>Turicibacter faecis sp. nov., isolated from faeces of heart failure mouse model.</title>
        <authorList>
            <person name="Imamura Y."/>
            <person name="Motooka D."/>
            <person name="Nakajima Y."/>
            <person name="Ito S."/>
            <person name="Kitakaze M."/>
            <person name="Iida T."/>
            <person name="Nakamura S."/>
        </authorList>
    </citation>
    <scope>NUCLEOTIDE SEQUENCE</scope>
    <source>
        <strain evidence="3">TC023</strain>
    </source>
</reference>
<dbReference type="RefSeq" id="WP_161831544.1">
    <property type="nucleotide sequence ID" value="NZ_AP028127.1"/>
</dbReference>
<dbReference type="Pfam" id="PF11167">
    <property type="entry name" value="DUF2953"/>
    <property type="match status" value="1"/>
</dbReference>
<keyword evidence="4" id="KW-1185">Reference proteome</keyword>
<feature type="transmembrane region" description="Helical" evidence="2">
    <location>
        <begin position="6"/>
        <end position="23"/>
    </location>
</feature>
<sequence>MRFIGYFLLVLLGLIIILSFIKIKVELFLNQQDGWVELRYLWLKYRLEMTDFLKDSTKEKVESQFARVQEETKQELTRVEFKETVKVKKEPIVDPSPSMPKKEMGGTRKKRRKKTRAVKIKQKKVTRKLDMRAIKSMIRRGKTIFKLSRKVLIRLTNRIRIHRLESMIDFSLDDAMTTGCIIGALWTFQANFYAFIERYVKKVDHYHFDVKSKFKGNSLFISLSCILSFRIVDIILVLLLSFKELLTIKRMLKIEEE</sequence>
<dbReference type="Proteomes" id="UP001432099">
    <property type="component" value="Chromosome"/>
</dbReference>
<evidence type="ECO:0008006" key="5">
    <source>
        <dbReference type="Google" id="ProtNLM"/>
    </source>
</evidence>
<name>A0ABM8IKS3_9FIRM</name>
<feature type="transmembrane region" description="Helical" evidence="2">
    <location>
        <begin position="216"/>
        <end position="242"/>
    </location>
</feature>
<dbReference type="EMBL" id="AP028127">
    <property type="protein sequence ID" value="BEH91489.1"/>
    <property type="molecule type" value="Genomic_DNA"/>
</dbReference>
<feature type="region of interest" description="Disordered" evidence="1">
    <location>
        <begin position="92"/>
        <end position="115"/>
    </location>
</feature>
<evidence type="ECO:0000256" key="1">
    <source>
        <dbReference type="SAM" id="MobiDB-lite"/>
    </source>
</evidence>
<gene>
    <name evidence="3" type="ORF">T23_15910</name>
</gene>